<feature type="transmembrane region" description="Helical" evidence="1">
    <location>
        <begin position="21"/>
        <end position="39"/>
    </location>
</feature>
<keyword evidence="2" id="KW-0969">Cilium</keyword>
<comment type="caution">
    <text evidence="2">The sequence shown here is derived from an EMBL/GenBank/DDBJ whole genome shotgun (WGS) entry which is preliminary data.</text>
</comment>
<proteinExistence type="predicted"/>
<reference evidence="2 3" key="1">
    <citation type="journal article" date="2018" name="Sci. Rep.">
        <title>Genomic signatures of local adaptation to the degree of environmental predictability in rotifers.</title>
        <authorList>
            <person name="Franch-Gras L."/>
            <person name="Hahn C."/>
            <person name="Garcia-Roger E.M."/>
            <person name="Carmona M.J."/>
            <person name="Serra M."/>
            <person name="Gomez A."/>
        </authorList>
    </citation>
    <scope>NUCLEOTIDE SEQUENCE [LARGE SCALE GENOMIC DNA]</scope>
    <source>
        <strain evidence="2">HYR1</strain>
    </source>
</reference>
<dbReference type="AlphaFoldDB" id="A0A3M7PRY9"/>
<dbReference type="InterPro" id="IPR011990">
    <property type="entry name" value="TPR-like_helical_dom_sf"/>
</dbReference>
<gene>
    <name evidence="2" type="ORF">BpHYR1_042318</name>
</gene>
<keyword evidence="1" id="KW-1133">Transmembrane helix</keyword>
<dbReference type="STRING" id="10195.A0A3M7PRY9"/>
<keyword evidence="1" id="KW-0812">Transmembrane</keyword>
<evidence type="ECO:0000313" key="3">
    <source>
        <dbReference type="Proteomes" id="UP000276133"/>
    </source>
</evidence>
<keyword evidence="1" id="KW-0472">Membrane</keyword>
<dbReference type="Proteomes" id="UP000276133">
    <property type="component" value="Unassembled WGS sequence"/>
</dbReference>
<protein>
    <submittedName>
        <fullName evidence="2">Cilia-and flagella-associated 54-like</fullName>
    </submittedName>
</protein>
<dbReference type="PANTHER" id="PTHR33487">
    <property type="entry name" value="CILIA- AND FLAGELLA-ASSOCIATED PROTEIN 54"/>
    <property type="match status" value="1"/>
</dbReference>
<keyword evidence="2" id="KW-0282">Flagellum</keyword>
<accession>A0A3M7PRY9</accession>
<name>A0A3M7PRY9_BRAPC</name>
<dbReference type="PANTHER" id="PTHR33487:SF1">
    <property type="entry name" value="CILIA- AND FLAGELLA-ASSOCIATED PROTEIN 54"/>
    <property type="match status" value="1"/>
</dbReference>
<organism evidence="2 3">
    <name type="scientific">Brachionus plicatilis</name>
    <name type="common">Marine rotifer</name>
    <name type="synonym">Brachionus muelleri</name>
    <dbReference type="NCBI Taxonomy" id="10195"/>
    <lineage>
        <taxon>Eukaryota</taxon>
        <taxon>Metazoa</taxon>
        <taxon>Spiralia</taxon>
        <taxon>Gnathifera</taxon>
        <taxon>Rotifera</taxon>
        <taxon>Eurotatoria</taxon>
        <taxon>Monogononta</taxon>
        <taxon>Pseudotrocha</taxon>
        <taxon>Ploima</taxon>
        <taxon>Brachionidae</taxon>
        <taxon>Brachionus</taxon>
    </lineage>
</organism>
<dbReference type="SUPFAM" id="SSF48452">
    <property type="entry name" value="TPR-like"/>
    <property type="match status" value="1"/>
</dbReference>
<keyword evidence="2" id="KW-0966">Cell projection</keyword>
<evidence type="ECO:0000256" key="1">
    <source>
        <dbReference type="SAM" id="Phobius"/>
    </source>
</evidence>
<dbReference type="EMBL" id="REGN01009332">
    <property type="protein sequence ID" value="RNA01418.1"/>
    <property type="molecule type" value="Genomic_DNA"/>
</dbReference>
<sequence length="634" mass="73124">MFTVIAHRGKQWTQLQNTCKLMFNCINSFILFLPALTATHKKQFRIRDLWRSMSLSIYLAADNLLDMLFLTNPIEKNIHRDIQNKINKWYDSNSVGKCGSGLGFDLPLDDINSIDLRFVKDFVFRSVQCLSSCEKWEKCASIALKFNAITSYKYAEQLNPIVAFCQHKILDQICLLGADKSQKHFEKLKAELGRYPRMEDLFFINFKIEIEQSKLDKLELGTKIDPKVHNIYENNKRCKELISVPLDIDQTLGDLKDSIENSLYHSRALLHARRLLTLFLLTKTPQTDFFAVNQDLNSAGLEFENDDTTTSVRVGFQSNKNNKANLNQSQFINSFFHSNPINFSGKDFKNEDDVFVKDIQIDLSTIIESYTKCIQLLVANKENDQAIQALHELGNVYHFSNDLEMAYKNWNEALDKLTGINNCLINWRKNFSDSSGGDLSTENILKKCGIWGCLLGGVLTSKMAQYYLSNDLELKTECCLLSATFFKSIFRGSIPYSRHDFDYSKNDLEFINSDYLLPGLMFNSEIFRFDVRYVISSLNYVCIELLNAGHYLYIMPSVVLYEYFAKMLCRDLSHTILARLIKIEALTKLHMFTEAISILFSIQKGENLPHYIDDKGKNFSPELRYVSKLNLKLS</sequence>
<dbReference type="GO" id="GO:0060271">
    <property type="term" value="P:cilium assembly"/>
    <property type="evidence" value="ECO:0007669"/>
    <property type="project" value="TreeGrafter"/>
</dbReference>
<keyword evidence="3" id="KW-1185">Reference proteome</keyword>
<evidence type="ECO:0000313" key="2">
    <source>
        <dbReference type="EMBL" id="RNA01418.1"/>
    </source>
</evidence>
<dbReference type="OrthoDB" id="2104158at2759"/>